<proteinExistence type="predicted"/>
<dbReference type="Proteomes" id="UP001168540">
    <property type="component" value="Unassembled WGS sequence"/>
</dbReference>
<comment type="caution">
    <text evidence="2">The sequence shown here is derived from an EMBL/GenBank/DDBJ whole genome shotgun (WGS) entry which is preliminary data.</text>
</comment>
<dbReference type="Gene3D" id="3.30.750.24">
    <property type="entry name" value="STAS domain"/>
    <property type="match status" value="1"/>
</dbReference>
<gene>
    <name evidence="2" type="ORF">QU481_03565</name>
</gene>
<dbReference type="InterPro" id="IPR036513">
    <property type="entry name" value="STAS_dom_sf"/>
</dbReference>
<sequence length="108" mass="12079">MLIRFTQQPPWTVAELLVHRLDEVNAGAVQEAFAPVLHHPHGDLVVELSRLDFVDKTGLATLQTLLQHLSTEGRLHLAGHGPLLQRLRELHRLPPNAEVFPTLSDALH</sequence>
<dbReference type="RefSeq" id="WP_289828520.1">
    <property type="nucleotide sequence ID" value="NZ_JAUEDK010000004.1"/>
</dbReference>
<dbReference type="EMBL" id="JAUEDK010000004">
    <property type="protein sequence ID" value="MDN0073971.1"/>
    <property type="molecule type" value="Genomic_DNA"/>
</dbReference>
<accession>A0ABT7XJK9</accession>
<name>A0ABT7XJK9_9NEIS</name>
<evidence type="ECO:0000313" key="2">
    <source>
        <dbReference type="EMBL" id="MDN0073971.1"/>
    </source>
</evidence>
<feature type="domain" description="STAS" evidence="1">
    <location>
        <begin position="1"/>
        <end position="108"/>
    </location>
</feature>
<evidence type="ECO:0000259" key="1">
    <source>
        <dbReference type="PROSITE" id="PS50801"/>
    </source>
</evidence>
<dbReference type="Pfam" id="PF01740">
    <property type="entry name" value="STAS"/>
    <property type="match status" value="1"/>
</dbReference>
<organism evidence="2 3">
    <name type="scientific">Crenobacter oryzisoli</name>
    <dbReference type="NCBI Taxonomy" id="3056844"/>
    <lineage>
        <taxon>Bacteria</taxon>
        <taxon>Pseudomonadati</taxon>
        <taxon>Pseudomonadota</taxon>
        <taxon>Betaproteobacteria</taxon>
        <taxon>Neisseriales</taxon>
        <taxon>Neisseriaceae</taxon>
        <taxon>Crenobacter</taxon>
    </lineage>
</organism>
<dbReference type="SUPFAM" id="SSF52091">
    <property type="entry name" value="SpoIIaa-like"/>
    <property type="match status" value="1"/>
</dbReference>
<dbReference type="PROSITE" id="PS50801">
    <property type="entry name" value="STAS"/>
    <property type="match status" value="1"/>
</dbReference>
<protein>
    <submittedName>
        <fullName evidence="2">STAS domain-containing protein</fullName>
    </submittedName>
</protein>
<dbReference type="InterPro" id="IPR002645">
    <property type="entry name" value="STAS_dom"/>
</dbReference>
<reference evidence="2" key="1">
    <citation type="submission" date="2023-06" db="EMBL/GenBank/DDBJ databases">
        <authorList>
            <person name="Zhang S."/>
        </authorList>
    </citation>
    <scope>NUCLEOTIDE SEQUENCE</scope>
    <source>
        <strain evidence="2">SG2303</strain>
    </source>
</reference>
<keyword evidence="3" id="KW-1185">Reference proteome</keyword>
<evidence type="ECO:0000313" key="3">
    <source>
        <dbReference type="Proteomes" id="UP001168540"/>
    </source>
</evidence>
<dbReference type="CDD" id="cd07043">
    <property type="entry name" value="STAS_anti-anti-sigma_factors"/>
    <property type="match status" value="1"/>
</dbReference>